<proteinExistence type="predicted"/>
<dbReference type="Proteomes" id="UP000075238">
    <property type="component" value="Plasmid unnamed"/>
</dbReference>
<feature type="transmembrane region" description="Helical" evidence="1">
    <location>
        <begin position="125"/>
        <end position="144"/>
    </location>
</feature>
<dbReference type="Pfam" id="PF11657">
    <property type="entry name" value="Activator-TraM"/>
    <property type="match status" value="1"/>
</dbReference>
<dbReference type="NCBIfam" id="NF010470">
    <property type="entry name" value="PRK13895.1"/>
    <property type="match status" value="1"/>
</dbReference>
<keyword evidence="3" id="KW-1185">Reference proteome</keyword>
<keyword evidence="1" id="KW-0812">Transmembrane</keyword>
<keyword evidence="1" id="KW-0472">Membrane</keyword>
<dbReference type="OrthoDB" id="7478199at2"/>
<dbReference type="EMBL" id="CP014846">
    <property type="protein sequence ID" value="AMR82511.1"/>
    <property type="molecule type" value="Genomic_DNA"/>
</dbReference>
<evidence type="ECO:0000313" key="3">
    <source>
        <dbReference type="Proteomes" id="UP000075238"/>
    </source>
</evidence>
<evidence type="ECO:0000313" key="2">
    <source>
        <dbReference type="EMBL" id="AMR82511.1"/>
    </source>
</evidence>
<geneLocation type="plasmid" evidence="3"/>
<dbReference type="KEGG" id="cnan:A2G96_32085"/>
<keyword evidence="2" id="KW-0614">Plasmid</keyword>
<sequence length="146" mass="15723">MASDDKIEELIREIAVKHGIAVGRDDPILILQTINTRLMQDSQAAQQEILDRFKEELEAIAHRWGDDAKGKAERTLNAALAASKEAMAKGMQDGGKAAAEAVRRELEAAAAQLAAPIREARRVSYMNIVAAGMAVFAAALALWASL</sequence>
<keyword evidence="1" id="KW-1133">Transmembrane helix</keyword>
<dbReference type="GO" id="GO:0009372">
    <property type="term" value="P:quorum sensing"/>
    <property type="evidence" value="ECO:0007669"/>
    <property type="project" value="InterPro"/>
</dbReference>
<dbReference type="GeneID" id="98407236"/>
<accession>A0A142JWP9</accession>
<dbReference type="AlphaFoldDB" id="A0A142JWP9"/>
<protein>
    <submittedName>
        <fullName evidence="2">Conjugal transfer protein TraM</fullName>
    </submittedName>
</protein>
<gene>
    <name evidence="2" type="ORF">A2G96_32085</name>
</gene>
<organism evidence="2 3">
    <name type="scientific">Cupriavidus nantongensis</name>
    <dbReference type="NCBI Taxonomy" id="1796606"/>
    <lineage>
        <taxon>Bacteria</taxon>
        <taxon>Pseudomonadati</taxon>
        <taxon>Pseudomonadota</taxon>
        <taxon>Betaproteobacteria</taxon>
        <taxon>Burkholderiales</taxon>
        <taxon>Burkholderiaceae</taxon>
        <taxon>Cupriavidus</taxon>
    </lineage>
</organism>
<dbReference type="RefSeq" id="WP_012478177.1">
    <property type="nucleotide sequence ID" value="NZ_CP014846.1"/>
</dbReference>
<evidence type="ECO:0000256" key="1">
    <source>
        <dbReference type="SAM" id="Phobius"/>
    </source>
</evidence>
<dbReference type="InterPro" id="IPR028140">
    <property type="entry name" value="TraM"/>
</dbReference>
<name>A0A142JWP9_9BURK</name>
<reference evidence="2 3" key="1">
    <citation type="submission" date="2016-03" db="EMBL/GenBank/DDBJ databases">
        <title>Complete genome sequence of a novel chlorpyrifos degrading bacterium, Cupriavidus nantongensis sp. X1.</title>
        <authorList>
            <person name="Fang L."/>
        </authorList>
    </citation>
    <scope>NUCLEOTIDE SEQUENCE [LARGE SCALE GENOMIC DNA]</scope>
    <source>
        <strain evidence="2 3">X1</strain>
        <plasmid evidence="3">Plasmid</plasmid>
    </source>
</reference>